<evidence type="ECO:0000313" key="4">
    <source>
        <dbReference type="EMBL" id="KAF2013042.1"/>
    </source>
</evidence>
<feature type="chain" id="PRO_5025556146" description="DUF7580 domain-containing protein" evidence="2">
    <location>
        <begin position="21"/>
        <end position="580"/>
    </location>
</feature>
<accession>A0A6A5XIU0</accession>
<dbReference type="OrthoDB" id="3565018at2759"/>
<dbReference type="EMBL" id="ML978072">
    <property type="protein sequence ID" value="KAF2013042.1"/>
    <property type="molecule type" value="Genomic_DNA"/>
</dbReference>
<dbReference type="RefSeq" id="XP_033381381.1">
    <property type="nucleotide sequence ID" value="XM_033528772.1"/>
</dbReference>
<evidence type="ECO:0000313" key="5">
    <source>
        <dbReference type="Proteomes" id="UP000799778"/>
    </source>
</evidence>
<sequence length="580" mass="65846">MSGLEVAGVVLGAFPLIISALEDWREVANVGGFFLRIRKEFKKCLRDVQYHEILYKRNLKALLSPLIHDEAETKRLIDDPGGQGWSDGNLQKQLQGQLQEAYEVYFAIVVEMNETAEELKEELAMGKSDVQAKLKSPEAKNPQRPSTQSKSKAAKIASVKSKWDYESYRVKFSFNEPVRDRLFGKLAECNSRLEKLLSTSFKSPLLQSPTPPENRKDISTLEISLKKAFNKADWLFKALQKAWQCSCQQYHYANLRLEHRTLPETCFEIILMFVAPLSRNTTHWSWKELQCGHQPSCSFGQQLKPPLVLRPALQPTMNNRKAKGKGVVISPNVCPVSTIQLDVSTAPNPTLCQNLGDEQCQQCLGIVGHDGETYHLHPSTKRKQPGENGPLTLDQILSFDYEKKLTRRQRYAIALLLASSVAQLQSTPWLRNGLKKEDVQFFPCEHDDYDDDVLFHEPFISQGFLDPPNDASMSSSNEHNFQSLGILLLELCFGRRLEDHPYRRKLPEETGDAKQAFDLVAALRWSNEVGDEGGEDYASAVKWCFMSGNIADKSWRSEIIKNVIRPLESCQEHFRLTASI</sequence>
<reference evidence="4" key="1">
    <citation type="journal article" date="2020" name="Stud. Mycol.">
        <title>101 Dothideomycetes genomes: a test case for predicting lifestyles and emergence of pathogens.</title>
        <authorList>
            <person name="Haridas S."/>
            <person name="Albert R."/>
            <person name="Binder M."/>
            <person name="Bloem J."/>
            <person name="Labutti K."/>
            <person name="Salamov A."/>
            <person name="Andreopoulos B."/>
            <person name="Baker S."/>
            <person name="Barry K."/>
            <person name="Bills G."/>
            <person name="Bluhm B."/>
            <person name="Cannon C."/>
            <person name="Castanera R."/>
            <person name="Culley D."/>
            <person name="Daum C."/>
            <person name="Ezra D."/>
            <person name="Gonzalez J."/>
            <person name="Henrissat B."/>
            <person name="Kuo A."/>
            <person name="Liang C."/>
            <person name="Lipzen A."/>
            <person name="Lutzoni F."/>
            <person name="Magnuson J."/>
            <person name="Mondo S."/>
            <person name="Nolan M."/>
            <person name="Ohm R."/>
            <person name="Pangilinan J."/>
            <person name="Park H.-J."/>
            <person name="Ramirez L."/>
            <person name="Alfaro M."/>
            <person name="Sun H."/>
            <person name="Tritt A."/>
            <person name="Yoshinaga Y."/>
            <person name="Zwiers L.-H."/>
            <person name="Turgeon B."/>
            <person name="Goodwin S."/>
            <person name="Spatafora J."/>
            <person name="Crous P."/>
            <person name="Grigoriev I."/>
        </authorList>
    </citation>
    <scope>NUCLEOTIDE SEQUENCE</scope>
    <source>
        <strain evidence="4">CBS 175.79</strain>
    </source>
</reference>
<feature type="region of interest" description="Disordered" evidence="1">
    <location>
        <begin position="130"/>
        <end position="153"/>
    </location>
</feature>
<proteinExistence type="predicted"/>
<dbReference type="Proteomes" id="UP000799778">
    <property type="component" value="Unassembled WGS sequence"/>
</dbReference>
<evidence type="ECO:0000259" key="3">
    <source>
        <dbReference type="Pfam" id="PF24476"/>
    </source>
</evidence>
<feature type="signal peptide" evidence="2">
    <location>
        <begin position="1"/>
        <end position="20"/>
    </location>
</feature>
<dbReference type="InterPro" id="IPR056002">
    <property type="entry name" value="DUF7580"/>
</dbReference>
<dbReference type="PANTHER" id="PTHR35186">
    <property type="entry name" value="ANK_REP_REGION DOMAIN-CONTAINING PROTEIN"/>
    <property type="match status" value="1"/>
</dbReference>
<dbReference type="AlphaFoldDB" id="A0A6A5XIU0"/>
<protein>
    <recommendedName>
        <fullName evidence="3">DUF7580 domain-containing protein</fullName>
    </recommendedName>
</protein>
<feature type="domain" description="DUF7580" evidence="3">
    <location>
        <begin position="228"/>
        <end position="569"/>
    </location>
</feature>
<keyword evidence="5" id="KW-1185">Reference proteome</keyword>
<name>A0A6A5XIU0_9PLEO</name>
<dbReference type="Pfam" id="PF24476">
    <property type="entry name" value="DUF7580"/>
    <property type="match status" value="1"/>
</dbReference>
<organism evidence="4 5">
    <name type="scientific">Aaosphaeria arxii CBS 175.79</name>
    <dbReference type="NCBI Taxonomy" id="1450172"/>
    <lineage>
        <taxon>Eukaryota</taxon>
        <taxon>Fungi</taxon>
        <taxon>Dikarya</taxon>
        <taxon>Ascomycota</taxon>
        <taxon>Pezizomycotina</taxon>
        <taxon>Dothideomycetes</taxon>
        <taxon>Pleosporomycetidae</taxon>
        <taxon>Pleosporales</taxon>
        <taxon>Pleosporales incertae sedis</taxon>
        <taxon>Aaosphaeria</taxon>
    </lineage>
</organism>
<dbReference type="GeneID" id="54286169"/>
<gene>
    <name evidence="4" type="ORF">BU24DRAFT_425606</name>
</gene>
<evidence type="ECO:0000256" key="2">
    <source>
        <dbReference type="SAM" id="SignalP"/>
    </source>
</evidence>
<dbReference type="PANTHER" id="PTHR35186:SF4">
    <property type="entry name" value="PRION-INHIBITION AND PROPAGATION HELO DOMAIN-CONTAINING PROTEIN"/>
    <property type="match status" value="1"/>
</dbReference>
<keyword evidence="2" id="KW-0732">Signal</keyword>
<evidence type="ECO:0000256" key="1">
    <source>
        <dbReference type="SAM" id="MobiDB-lite"/>
    </source>
</evidence>